<reference evidence="2 3" key="1">
    <citation type="journal article" date="2015" name="Geomicrobiol. J.">
        <title>Caldisalinibacter kiritimatiensis gen. nov., sp. nov., a moderately thermohalophilic thiosulfate-reducing bacterium from a hypersaline microbial mat.</title>
        <authorList>
            <person name="Ben Hania W."/>
            <person name="Joseph M."/>
            <person name="Fiebig A."/>
            <person name="Bunk B."/>
            <person name="Klenk H.-P."/>
            <person name="Fardeau M.-L."/>
            <person name="Spring S."/>
        </authorList>
    </citation>
    <scope>NUCLEOTIDE SEQUENCE [LARGE SCALE GENOMIC DNA]</scope>
    <source>
        <strain evidence="2 3">L21-TH-D2</strain>
    </source>
</reference>
<protein>
    <recommendedName>
        <fullName evidence="1">DZANK-type domain-containing protein</fullName>
    </recommendedName>
</protein>
<sequence length="121" mass="13720">MQGEKGKSISQLQHERVKKLVEIGEMTYAKIRKGEISNPNLVEISKDISELDKHIFIASKETKESYCPNCNEKLVGEVKFCGKCGTNIKDYYENKMTKCAVCGELTPKESKFCMVCGRKMD</sequence>
<dbReference type="Proteomes" id="UP000013378">
    <property type="component" value="Unassembled WGS sequence"/>
</dbReference>
<dbReference type="eggNOG" id="ENOG5033NN8">
    <property type="taxonomic scope" value="Bacteria"/>
</dbReference>
<evidence type="ECO:0000259" key="1">
    <source>
        <dbReference type="Pfam" id="PF12773"/>
    </source>
</evidence>
<name>R1CRQ1_9FIRM</name>
<dbReference type="OrthoDB" id="1953833at2"/>
<dbReference type="STRING" id="1304284.L21TH_2636"/>
<dbReference type="Pfam" id="PF12773">
    <property type="entry name" value="DZR"/>
    <property type="match status" value="1"/>
</dbReference>
<organism evidence="2 3">
    <name type="scientific">Caldisalinibacter kiritimatiensis</name>
    <dbReference type="NCBI Taxonomy" id="1304284"/>
    <lineage>
        <taxon>Bacteria</taxon>
        <taxon>Bacillati</taxon>
        <taxon>Bacillota</taxon>
        <taxon>Tissierellia</taxon>
        <taxon>Tissierellales</taxon>
        <taxon>Thermohalobacteraceae</taxon>
        <taxon>Caldisalinibacter</taxon>
    </lineage>
</organism>
<accession>R1CRQ1</accession>
<evidence type="ECO:0000313" key="3">
    <source>
        <dbReference type="Proteomes" id="UP000013378"/>
    </source>
</evidence>
<gene>
    <name evidence="2" type="ORF">L21TH_2636</name>
</gene>
<feature type="domain" description="DZANK-type" evidence="1">
    <location>
        <begin position="67"/>
        <end position="117"/>
    </location>
</feature>
<dbReference type="AlphaFoldDB" id="R1CRQ1"/>
<dbReference type="InterPro" id="IPR025874">
    <property type="entry name" value="DZR"/>
</dbReference>
<dbReference type="EMBL" id="ARZA01000277">
    <property type="protein sequence ID" value="EOC99378.1"/>
    <property type="molecule type" value="Genomic_DNA"/>
</dbReference>
<proteinExistence type="predicted"/>
<comment type="caution">
    <text evidence="2">The sequence shown here is derived from an EMBL/GenBank/DDBJ whole genome shotgun (WGS) entry which is preliminary data.</text>
</comment>
<keyword evidence="3" id="KW-1185">Reference proteome</keyword>
<dbReference type="RefSeq" id="WP_006317379.1">
    <property type="nucleotide sequence ID" value="NZ_ARZA01000277.1"/>
</dbReference>
<evidence type="ECO:0000313" key="2">
    <source>
        <dbReference type="EMBL" id="EOC99378.1"/>
    </source>
</evidence>